<dbReference type="SUPFAM" id="SSF46894">
    <property type="entry name" value="C-terminal effector domain of the bipartite response regulators"/>
    <property type="match status" value="1"/>
</dbReference>
<dbReference type="RefSeq" id="WP_206008589.1">
    <property type="nucleotide sequence ID" value="NZ_CP070619.1"/>
</dbReference>
<accession>A0A974W6T2</accession>
<dbReference type="SMART" id="SM00421">
    <property type="entry name" value="HTH_LUXR"/>
    <property type="match status" value="1"/>
</dbReference>
<evidence type="ECO:0000259" key="1">
    <source>
        <dbReference type="PROSITE" id="PS50043"/>
    </source>
</evidence>
<gene>
    <name evidence="2" type="ORF">JWS13_27785</name>
</gene>
<reference evidence="2 3" key="1">
    <citation type="journal article" date="2021" name="Microbiol. Resour. Announc.">
        <title>Complete Genome Sequences of Two Rhodococcus sp. Strains with Large and Linear Chromosomes, Isolated from Apple Rhizosphere.</title>
        <authorList>
            <person name="Benning S."/>
            <person name="Brugnone N."/>
            <person name="Siani R."/>
            <person name="Kublik S."/>
            <person name="Schloter M."/>
            <person name="Rad V."/>
        </authorList>
    </citation>
    <scope>NUCLEOTIDE SEQUENCE [LARGE SCALE GENOMIC DNA]</scope>
    <source>
        <strain evidence="2 3">R79</strain>
    </source>
</reference>
<dbReference type="PRINTS" id="PR00038">
    <property type="entry name" value="HTHLUXR"/>
</dbReference>
<dbReference type="EMBL" id="CP070619">
    <property type="protein sequence ID" value="QSE92164.1"/>
    <property type="molecule type" value="Genomic_DNA"/>
</dbReference>
<evidence type="ECO:0000313" key="3">
    <source>
        <dbReference type="Proteomes" id="UP000662986"/>
    </source>
</evidence>
<dbReference type="Proteomes" id="UP000662986">
    <property type="component" value="Chromosome"/>
</dbReference>
<reference evidence="2 3" key="2">
    <citation type="journal article" date="2022" name="Arch. Microbiol.">
        <title>Rhodococcus pseudokoreensis sp. nov. isolated from the rhizosphere of young M26 apple rootstocks.</title>
        <authorList>
            <person name="Kampfer P."/>
            <person name="Glaeser S.P."/>
            <person name="Blom J."/>
            <person name="Wolf J."/>
            <person name="Benning S."/>
            <person name="Schloter M."/>
            <person name="Neumann-Schaal M."/>
        </authorList>
    </citation>
    <scope>NUCLEOTIDE SEQUENCE [LARGE SCALE GENOMIC DNA]</scope>
    <source>
        <strain evidence="2 3">R79</strain>
    </source>
</reference>
<evidence type="ECO:0000313" key="2">
    <source>
        <dbReference type="EMBL" id="QSE92164.1"/>
    </source>
</evidence>
<dbReference type="CDD" id="cd06170">
    <property type="entry name" value="LuxR_C_like"/>
    <property type="match status" value="1"/>
</dbReference>
<dbReference type="Pfam" id="PF00196">
    <property type="entry name" value="GerE"/>
    <property type="match status" value="1"/>
</dbReference>
<keyword evidence="3" id="KW-1185">Reference proteome</keyword>
<dbReference type="Gene3D" id="1.10.10.10">
    <property type="entry name" value="Winged helix-like DNA-binding domain superfamily/Winged helix DNA-binding domain"/>
    <property type="match status" value="1"/>
</dbReference>
<name>A0A974W6T2_9NOCA</name>
<protein>
    <submittedName>
        <fullName evidence="2">Helix-turn-helix transcriptional regulator</fullName>
    </submittedName>
</protein>
<dbReference type="PROSITE" id="PS50043">
    <property type="entry name" value="HTH_LUXR_2"/>
    <property type="match status" value="1"/>
</dbReference>
<dbReference type="InterPro" id="IPR036388">
    <property type="entry name" value="WH-like_DNA-bd_sf"/>
</dbReference>
<organism evidence="2 3">
    <name type="scientific">Rhodococcus pseudokoreensis</name>
    <dbReference type="NCBI Taxonomy" id="2811421"/>
    <lineage>
        <taxon>Bacteria</taxon>
        <taxon>Bacillati</taxon>
        <taxon>Actinomycetota</taxon>
        <taxon>Actinomycetes</taxon>
        <taxon>Mycobacteriales</taxon>
        <taxon>Nocardiaceae</taxon>
        <taxon>Rhodococcus</taxon>
    </lineage>
</organism>
<feature type="domain" description="HTH luxR-type" evidence="1">
    <location>
        <begin position="1"/>
        <end position="54"/>
    </location>
</feature>
<dbReference type="InterPro" id="IPR000792">
    <property type="entry name" value="Tscrpt_reg_LuxR_C"/>
</dbReference>
<dbReference type="InterPro" id="IPR016032">
    <property type="entry name" value="Sig_transdc_resp-reg_C-effctor"/>
</dbReference>
<proteinExistence type="predicted"/>
<sequence length="91" mass="10039">MTDHERQILNGIAAGRSNPEVAAELFVSVNTIRFHVTNVLGSLLPFLRSALQCSHPRTAGRIDRYESFCTETDIRVSYGVGHPIRGVIDTS</sequence>